<accession>A0A5N6R4M1</accession>
<name>A0A5N6R4M1_9ROSI</name>
<reference evidence="1 2" key="1">
    <citation type="submission" date="2019-06" db="EMBL/GenBank/DDBJ databases">
        <title>A chromosomal-level reference genome of Carpinus fangiana (Coryloideae, Betulaceae).</title>
        <authorList>
            <person name="Yang X."/>
            <person name="Wang Z."/>
            <person name="Zhang L."/>
            <person name="Hao G."/>
            <person name="Liu J."/>
            <person name="Yang Y."/>
        </authorList>
    </citation>
    <scope>NUCLEOTIDE SEQUENCE [LARGE SCALE GENOMIC DNA]</scope>
    <source>
        <strain evidence="1">Cfa_2016G</strain>
        <tissue evidence="1">Leaf</tissue>
    </source>
</reference>
<evidence type="ECO:0000313" key="1">
    <source>
        <dbReference type="EMBL" id="KAE8055929.1"/>
    </source>
</evidence>
<gene>
    <name evidence="1" type="ORF">FH972_012737</name>
</gene>
<proteinExistence type="predicted"/>
<sequence length="64" mass="6697">MLGSLKAKSGSLIIGREAEGVDLKGCSFGLSFADLVHSKIGFAVKPGGLTSIKHLDLFLVAECY</sequence>
<protein>
    <submittedName>
        <fullName evidence="1">Uncharacterized protein</fullName>
    </submittedName>
</protein>
<evidence type="ECO:0000313" key="2">
    <source>
        <dbReference type="Proteomes" id="UP000327013"/>
    </source>
</evidence>
<dbReference type="AlphaFoldDB" id="A0A5N6R4M1"/>
<organism evidence="1 2">
    <name type="scientific">Carpinus fangiana</name>
    <dbReference type="NCBI Taxonomy" id="176857"/>
    <lineage>
        <taxon>Eukaryota</taxon>
        <taxon>Viridiplantae</taxon>
        <taxon>Streptophyta</taxon>
        <taxon>Embryophyta</taxon>
        <taxon>Tracheophyta</taxon>
        <taxon>Spermatophyta</taxon>
        <taxon>Magnoliopsida</taxon>
        <taxon>eudicotyledons</taxon>
        <taxon>Gunneridae</taxon>
        <taxon>Pentapetalae</taxon>
        <taxon>rosids</taxon>
        <taxon>fabids</taxon>
        <taxon>Fagales</taxon>
        <taxon>Betulaceae</taxon>
        <taxon>Carpinus</taxon>
    </lineage>
</organism>
<keyword evidence="2" id="KW-1185">Reference proteome</keyword>
<dbReference type="EMBL" id="CM017325">
    <property type="protein sequence ID" value="KAE8055929.1"/>
    <property type="molecule type" value="Genomic_DNA"/>
</dbReference>
<dbReference type="Proteomes" id="UP000327013">
    <property type="component" value="Chromosome 5"/>
</dbReference>